<evidence type="ECO:0000313" key="2">
    <source>
        <dbReference type="EMBL" id="KAF9884264.1"/>
    </source>
</evidence>
<evidence type="ECO:0000313" key="3">
    <source>
        <dbReference type="Proteomes" id="UP001194746"/>
    </source>
</evidence>
<feature type="compositionally biased region" description="Low complexity" evidence="1">
    <location>
        <begin position="112"/>
        <end position="151"/>
    </location>
</feature>
<dbReference type="Proteomes" id="UP001194746">
    <property type="component" value="Unassembled WGS sequence"/>
</dbReference>
<dbReference type="EMBL" id="VCAU01000128">
    <property type="protein sequence ID" value="KAF9884264.1"/>
    <property type="molecule type" value="Genomic_DNA"/>
</dbReference>
<feature type="region of interest" description="Disordered" evidence="1">
    <location>
        <begin position="306"/>
        <end position="351"/>
    </location>
</feature>
<gene>
    <name evidence="2" type="ORF">FE257_001939</name>
</gene>
<proteinExistence type="predicted"/>
<reference evidence="2" key="2">
    <citation type="submission" date="2020-02" db="EMBL/GenBank/DDBJ databases">
        <authorList>
            <person name="Gilchrist C.L.M."/>
            <person name="Chooi Y.-H."/>
        </authorList>
    </citation>
    <scope>NUCLEOTIDE SEQUENCE</scope>
    <source>
        <strain evidence="2">MST-FP2251</strain>
    </source>
</reference>
<dbReference type="AlphaFoldDB" id="A0AAD4GNJ9"/>
<evidence type="ECO:0000256" key="1">
    <source>
        <dbReference type="SAM" id="MobiDB-lite"/>
    </source>
</evidence>
<keyword evidence="3" id="KW-1185">Reference proteome</keyword>
<feature type="region of interest" description="Disordered" evidence="1">
    <location>
        <begin position="245"/>
        <end position="285"/>
    </location>
</feature>
<name>A0AAD4GNJ9_ASPNN</name>
<reference evidence="2" key="1">
    <citation type="journal article" date="2019" name="Beilstein J. Org. Chem.">
        <title>Nanangenines: drimane sesquiterpenoids as the dominant metabolite cohort of a novel Australian fungus, Aspergillus nanangensis.</title>
        <authorList>
            <person name="Lacey H.J."/>
            <person name="Gilchrist C.L.M."/>
            <person name="Crombie A."/>
            <person name="Kalaitzis J.A."/>
            <person name="Vuong D."/>
            <person name="Rutledge P.J."/>
            <person name="Turner P."/>
            <person name="Pitt J.I."/>
            <person name="Lacey E."/>
            <person name="Chooi Y.H."/>
            <person name="Piggott A.M."/>
        </authorList>
    </citation>
    <scope>NUCLEOTIDE SEQUENCE</scope>
    <source>
        <strain evidence="2">MST-FP2251</strain>
    </source>
</reference>
<feature type="compositionally biased region" description="Basic and acidic residues" evidence="1">
    <location>
        <begin position="161"/>
        <end position="176"/>
    </location>
</feature>
<feature type="region of interest" description="Disordered" evidence="1">
    <location>
        <begin position="112"/>
        <end position="200"/>
    </location>
</feature>
<organism evidence="2 3">
    <name type="scientific">Aspergillus nanangensis</name>
    <dbReference type="NCBI Taxonomy" id="2582783"/>
    <lineage>
        <taxon>Eukaryota</taxon>
        <taxon>Fungi</taxon>
        <taxon>Dikarya</taxon>
        <taxon>Ascomycota</taxon>
        <taxon>Pezizomycotina</taxon>
        <taxon>Eurotiomycetes</taxon>
        <taxon>Eurotiomycetidae</taxon>
        <taxon>Eurotiales</taxon>
        <taxon>Aspergillaceae</taxon>
        <taxon>Aspergillus</taxon>
        <taxon>Aspergillus subgen. Circumdati</taxon>
    </lineage>
</organism>
<comment type="caution">
    <text evidence="2">The sequence shown here is derived from an EMBL/GenBank/DDBJ whole genome shotgun (WGS) entry which is preliminary data.</text>
</comment>
<feature type="compositionally biased region" description="Basic and acidic residues" evidence="1">
    <location>
        <begin position="248"/>
        <end position="259"/>
    </location>
</feature>
<protein>
    <submittedName>
        <fullName evidence="2">Uncharacterized protein</fullName>
    </submittedName>
</protein>
<feature type="compositionally biased region" description="Low complexity" evidence="1">
    <location>
        <begin position="315"/>
        <end position="327"/>
    </location>
</feature>
<sequence>MSHQPEKPWTEEEKYTLLTEILKKAGIPSSSLLKLIREFNITPGWADIPLPPGRSLNSCQRAFYNMCHHVQVPANPNLGPLPVPRLEAANPSAAPHDSNAIRKRPLFPADKPIIAPRAIQPRPATSIASYSSESGASALLSPGSESMAGRGEPPRKRGRPSKAESERRKAAAEARGEPYPLPRRSGSHRMKGQSTPTSPAAIDRMTVAAPLSQASNTRLLPNMTQPELRYAPPPPTPGRVMGLMGPSDEERGRELHGRELGPTSRELPRPAEMRQTLPSPQALQLGHRETITRMDSAERAFEHLPPERLTIMADNNNNRRSLLLPASRRPEEPQAPMPGISMRTSDEKRTE</sequence>
<accession>A0AAD4GNJ9</accession>